<dbReference type="SUPFAM" id="SSF52374">
    <property type="entry name" value="Nucleotidylyl transferase"/>
    <property type="match status" value="1"/>
</dbReference>
<dbReference type="EC" id="6.3.4.-" evidence="3"/>
<keyword evidence="1 3" id="KW-0436">Ligase</keyword>
<sequence length="394" mass="45550">MKSCGVIVEYNPFHNGHLYHLEQAKKTTNCDVLIAVMSGNFLQRGEPALFDKWTRAEMALNHGADLVVELPVQFSVQSADYFAKGGVALLQALKCDSLCFGSEEGTGTDFKRLANQVEEKRVVIDEAFQNFKNNGSSYPVQMNQAIKSVFPTHSIDLMQPNNMLGFSYAKEIIKAQSSMEIKTVKRHLAQFHDESIEEKTIASATAIRKELFNPSDSFKEIQKVVPEDVFQFISTTEYVDWENYWELLKYRLTTMSLSDLRGIYQVNEGLEFRLKEKVKEAFAFNEFIQLIKSKRLTWVKIQRLFCYILLNLTKVEMAEKVKQVEAIRVLGFTKKGQEYLKIKKKQLEIPLLTNINQKNQHLVELDIRAGLVYQMGKIDQKINQDYRRYPIRKK</sequence>
<name>A0A0R2HP21_CARDV</name>
<dbReference type="PANTHER" id="PTHR37825">
    <property type="entry name" value="TRNA(MET) CYTIDINE ACETATE LIGASE"/>
    <property type="match status" value="1"/>
</dbReference>
<keyword evidence="3" id="KW-0963">Cytoplasm</keyword>
<dbReference type="GO" id="GO:0005524">
    <property type="term" value="F:ATP binding"/>
    <property type="evidence" value="ECO:0007669"/>
    <property type="project" value="UniProtKB-KW"/>
</dbReference>
<dbReference type="GO" id="GO:0000049">
    <property type="term" value="F:tRNA binding"/>
    <property type="evidence" value="ECO:0007669"/>
    <property type="project" value="UniProtKB-KW"/>
</dbReference>
<dbReference type="NCBIfam" id="NF010191">
    <property type="entry name" value="PRK13670.1"/>
    <property type="match status" value="1"/>
</dbReference>
<keyword evidence="3" id="KW-0694">RNA-binding</keyword>
<evidence type="ECO:0000313" key="5">
    <source>
        <dbReference type="Proteomes" id="UP000051658"/>
    </source>
</evidence>
<keyword evidence="2 3" id="KW-0819">tRNA processing</keyword>
<comment type="catalytic activity">
    <reaction evidence="3">
        <text>cytidine(34) in elongator tRNA(Met) + acetate + ATP = N(4)-acetylcytidine(34) in elongator tRNA(Met) + AMP + diphosphate</text>
        <dbReference type="Rhea" id="RHEA:58144"/>
        <dbReference type="Rhea" id="RHEA-COMP:10693"/>
        <dbReference type="Rhea" id="RHEA-COMP:10694"/>
        <dbReference type="ChEBI" id="CHEBI:30089"/>
        <dbReference type="ChEBI" id="CHEBI:30616"/>
        <dbReference type="ChEBI" id="CHEBI:33019"/>
        <dbReference type="ChEBI" id="CHEBI:74900"/>
        <dbReference type="ChEBI" id="CHEBI:82748"/>
        <dbReference type="ChEBI" id="CHEBI:456215"/>
    </reaction>
</comment>
<dbReference type="AlphaFoldDB" id="A0A0R2HP21"/>
<comment type="caution">
    <text evidence="3">Lacks conserved residue(s) required for the propagation of feature annotation.</text>
</comment>
<dbReference type="Gene3D" id="3.40.50.620">
    <property type="entry name" value="HUPs"/>
    <property type="match status" value="1"/>
</dbReference>
<organism evidence="4 5">
    <name type="scientific">Carnobacterium divergens DSM 20623</name>
    <dbReference type="NCBI Taxonomy" id="1449336"/>
    <lineage>
        <taxon>Bacteria</taxon>
        <taxon>Bacillati</taxon>
        <taxon>Bacillota</taxon>
        <taxon>Bacilli</taxon>
        <taxon>Lactobacillales</taxon>
        <taxon>Carnobacteriaceae</taxon>
        <taxon>Carnobacterium</taxon>
    </lineage>
</organism>
<dbReference type="EMBL" id="JQBS01000035">
    <property type="protein sequence ID" value="KRN54643.1"/>
    <property type="molecule type" value="Genomic_DNA"/>
</dbReference>
<dbReference type="GO" id="GO:0006400">
    <property type="term" value="P:tRNA modification"/>
    <property type="evidence" value="ECO:0007669"/>
    <property type="project" value="UniProtKB-UniRule"/>
</dbReference>
<keyword evidence="5" id="KW-1185">Reference proteome</keyword>
<proteinExistence type="inferred from homology"/>
<protein>
    <recommendedName>
        <fullName evidence="3">tRNA(Met) cytidine acetate ligase</fullName>
        <ecNumber evidence="3">6.3.4.-</ecNumber>
    </recommendedName>
</protein>
<dbReference type="PANTHER" id="PTHR37825:SF1">
    <property type="entry name" value="TRNA(MET) CYTIDINE ACETATE LIGASE"/>
    <property type="match status" value="1"/>
</dbReference>
<gene>
    <name evidence="3" type="primary">tmcAL</name>
    <name evidence="4" type="ORF">IV74_GL002228</name>
</gene>
<comment type="function">
    <text evidence="3">Catalyzes the formation of N(4)-acetylcytidine (ac(4)C) at the wobble position of elongator tRNA(Met), using acetate and ATP as substrates. First activates an acetate ion to form acetyladenylate (Ac-AMP) and then transfers the acetyl group to tRNA to form ac(4)C34.</text>
</comment>
<dbReference type="eggNOG" id="COG1323">
    <property type="taxonomic scope" value="Bacteria"/>
</dbReference>
<dbReference type="GeneID" id="89589218"/>
<comment type="similarity">
    <text evidence="3">Belongs to the TmcAL family.</text>
</comment>
<reference evidence="4 5" key="1">
    <citation type="journal article" date="2015" name="Genome Announc.">
        <title>Expanding the biotechnology potential of lactobacilli through comparative genomics of 213 strains and associated genera.</title>
        <authorList>
            <person name="Sun Z."/>
            <person name="Harris H.M."/>
            <person name="McCann A."/>
            <person name="Guo C."/>
            <person name="Argimon S."/>
            <person name="Zhang W."/>
            <person name="Yang X."/>
            <person name="Jeffery I.B."/>
            <person name="Cooney J.C."/>
            <person name="Kagawa T.F."/>
            <person name="Liu W."/>
            <person name="Song Y."/>
            <person name="Salvetti E."/>
            <person name="Wrobel A."/>
            <person name="Rasinkangas P."/>
            <person name="Parkhill J."/>
            <person name="Rea M.C."/>
            <person name="O'Sullivan O."/>
            <person name="Ritari J."/>
            <person name="Douillard F.P."/>
            <person name="Paul Ross R."/>
            <person name="Yang R."/>
            <person name="Briner A.E."/>
            <person name="Felis G.E."/>
            <person name="de Vos W.M."/>
            <person name="Barrangou R."/>
            <person name="Klaenhammer T.R."/>
            <person name="Caufield P.W."/>
            <person name="Cui Y."/>
            <person name="Zhang H."/>
            <person name="O'Toole P.W."/>
        </authorList>
    </citation>
    <scope>NUCLEOTIDE SEQUENCE [LARGE SCALE GENOMIC DNA]</scope>
    <source>
        <strain evidence="4 5">DSM 20623</strain>
    </source>
</reference>
<evidence type="ECO:0000313" key="4">
    <source>
        <dbReference type="EMBL" id="KRN54643.1"/>
    </source>
</evidence>
<evidence type="ECO:0000256" key="3">
    <source>
        <dbReference type="HAMAP-Rule" id="MF_01539"/>
    </source>
</evidence>
<dbReference type="PATRIC" id="fig|1449336.4.peg.2266"/>
<feature type="binding site" evidence="3">
    <location>
        <position position="161"/>
    </location>
    <ligand>
        <name>ATP</name>
        <dbReference type="ChEBI" id="CHEBI:30616"/>
    </ligand>
</feature>
<evidence type="ECO:0000256" key="1">
    <source>
        <dbReference type="ARBA" id="ARBA00022598"/>
    </source>
</evidence>
<dbReference type="HAMAP" id="MF_01539">
    <property type="entry name" value="TmcAL"/>
    <property type="match status" value="1"/>
</dbReference>
<dbReference type="InterPro" id="IPR014729">
    <property type="entry name" value="Rossmann-like_a/b/a_fold"/>
</dbReference>
<comment type="subcellular location">
    <subcellularLocation>
        <location evidence="3">Cytoplasm</location>
    </subcellularLocation>
</comment>
<dbReference type="InterPro" id="IPR008513">
    <property type="entry name" value="tRNA(Met)_cyd_acetate_ligase"/>
</dbReference>
<keyword evidence="3" id="KW-0547">Nucleotide-binding</keyword>
<feature type="binding site" evidence="3">
    <location>
        <begin position="7"/>
        <end position="20"/>
    </location>
    <ligand>
        <name>ATP</name>
        <dbReference type="ChEBI" id="CHEBI:30616"/>
    </ligand>
</feature>
<evidence type="ECO:0000256" key="2">
    <source>
        <dbReference type="ARBA" id="ARBA00022694"/>
    </source>
</evidence>
<feature type="binding site" evidence="3">
    <location>
        <position position="186"/>
    </location>
    <ligand>
        <name>ATP</name>
        <dbReference type="ChEBI" id="CHEBI:30616"/>
    </ligand>
</feature>
<dbReference type="RefSeq" id="WP_034569029.1">
    <property type="nucleotide sequence ID" value="NZ_JQBS01000035.1"/>
</dbReference>
<keyword evidence="3" id="KW-0820">tRNA-binding</keyword>
<dbReference type="Pfam" id="PF05636">
    <property type="entry name" value="HIGH_NTase1"/>
    <property type="match status" value="1"/>
</dbReference>
<dbReference type="GO" id="GO:0005737">
    <property type="term" value="C:cytoplasm"/>
    <property type="evidence" value="ECO:0007669"/>
    <property type="project" value="UniProtKB-SubCell"/>
</dbReference>
<dbReference type="Proteomes" id="UP000051658">
    <property type="component" value="Unassembled WGS sequence"/>
</dbReference>
<accession>A0A0R2HP21</accession>
<dbReference type="GO" id="GO:0016879">
    <property type="term" value="F:ligase activity, forming carbon-nitrogen bonds"/>
    <property type="evidence" value="ECO:0007669"/>
    <property type="project" value="UniProtKB-UniRule"/>
</dbReference>
<keyword evidence="3" id="KW-0067">ATP-binding</keyword>
<comment type="caution">
    <text evidence="4">The sequence shown here is derived from an EMBL/GenBank/DDBJ whole genome shotgun (WGS) entry which is preliminary data.</text>
</comment>
<feature type="binding site" evidence="3">
    <location>
        <position position="101"/>
    </location>
    <ligand>
        <name>ATP</name>
        <dbReference type="ChEBI" id="CHEBI:30616"/>
    </ligand>
</feature>